<organism evidence="5 6">
    <name type="scientific">Schaalia canis</name>
    <dbReference type="NCBI Taxonomy" id="100469"/>
    <lineage>
        <taxon>Bacteria</taxon>
        <taxon>Bacillati</taxon>
        <taxon>Actinomycetota</taxon>
        <taxon>Actinomycetes</taxon>
        <taxon>Actinomycetales</taxon>
        <taxon>Actinomycetaceae</taxon>
        <taxon>Schaalia</taxon>
    </lineage>
</organism>
<dbReference type="GO" id="GO:0003700">
    <property type="term" value="F:DNA-binding transcription factor activity"/>
    <property type="evidence" value="ECO:0007669"/>
    <property type="project" value="TreeGrafter"/>
</dbReference>
<dbReference type="RefSeq" id="WP_124867912.1">
    <property type="nucleotide sequence ID" value="NZ_RQZF01000001.1"/>
</dbReference>
<feature type="domain" description="HTH lacI-type" evidence="4">
    <location>
        <begin position="4"/>
        <end position="58"/>
    </location>
</feature>
<evidence type="ECO:0000313" key="6">
    <source>
        <dbReference type="Proteomes" id="UP000280444"/>
    </source>
</evidence>
<dbReference type="EMBL" id="RQZF01000001">
    <property type="protein sequence ID" value="RRC96382.1"/>
    <property type="molecule type" value="Genomic_DNA"/>
</dbReference>
<dbReference type="Pfam" id="PF13377">
    <property type="entry name" value="Peripla_BP_3"/>
    <property type="match status" value="1"/>
</dbReference>
<dbReference type="InterPro" id="IPR000843">
    <property type="entry name" value="HTH_LacI"/>
</dbReference>
<evidence type="ECO:0000313" key="5">
    <source>
        <dbReference type="EMBL" id="RRC96382.1"/>
    </source>
</evidence>
<evidence type="ECO:0000256" key="2">
    <source>
        <dbReference type="ARBA" id="ARBA00023125"/>
    </source>
</evidence>
<keyword evidence="3" id="KW-0804">Transcription</keyword>
<evidence type="ECO:0000256" key="3">
    <source>
        <dbReference type="ARBA" id="ARBA00023163"/>
    </source>
</evidence>
<proteinExistence type="predicted"/>
<dbReference type="PANTHER" id="PTHR30146:SF155">
    <property type="entry name" value="ALANINE RACEMASE"/>
    <property type="match status" value="1"/>
</dbReference>
<dbReference type="PROSITE" id="PS00356">
    <property type="entry name" value="HTH_LACI_1"/>
    <property type="match status" value="1"/>
</dbReference>
<dbReference type="SUPFAM" id="SSF47413">
    <property type="entry name" value="lambda repressor-like DNA-binding domains"/>
    <property type="match status" value="1"/>
</dbReference>
<dbReference type="SMART" id="SM00354">
    <property type="entry name" value="HTH_LACI"/>
    <property type="match status" value="1"/>
</dbReference>
<keyword evidence="2" id="KW-0238">DNA-binding</keyword>
<accession>A0A3P1SJ88</accession>
<protein>
    <submittedName>
        <fullName evidence="5">LacI family transcriptional regulator</fullName>
    </submittedName>
</protein>
<dbReference type="SUPFAM" id="SSF53822">
    <property type="entry name" value="Periplasmic binding protein-like I"/>
    <property type="match status" value="1"/>
</dbReference>
<dbReference type="PANTHER" id="PTHR30146">
    <property type="entry name" value="LACI-RELATED TRANSCRIPTIONAL REPRESSOR"/>
    <property type="match status" value="1"/>
</dbReference>
<dbReference type="InterPro" id="IPR010982">
    <property type="entry name" value="Lambda_DNA-bd_dom_sf"/>
</dbReference>
<evidence type="ECO:0000256" key="1">
    <source>
        <dbReference type="ARBA" id="ARBA00023015"/>
    </source>
</evidence>
<dbReference type="CDD" id="cd01392">
    <property type="entry name" value="HTH_LacI"/>
    <property type="match status" value="1"/>
</dbReference>
<dbReference type="OrthoDB" id="1938857at2"/>
<dbReference type="PROSITE" id="PS50932">
    <property type="entry name" value="HTH_LACI_2"/>
    <property type="match status" value="1"/>
</dbReference>
<comment type="caution">
    <text evidence="5">The sequence shown here is derived from an EMBL/GenBank/DDBJ whole genome shotgun (WGS) entry which is preliminary data.</text>
</comment>
<evidence type="ECO:0000259" key="4">
    <source>
        <dbReference type="PROSITE" id="PS50932"/>
    </source>
</evidence>
<dbReference type="Gene3D" id="1.10.260.40">
    <property type="entry name" value="lambda repressor-like DNA-binding domains"/>
    <property type="match status" value="1"/>
</dbReference>
<name>A0A3P1SJ88_9ACTO</name>
<dbReference type="InterPro" id="IPR028082">
    <property type="entry name" value="Peripla_BP_I"/>
</dbReference>
<dbReference type="Pfam" id="PF00356">
    <property type="entry name" value="LacI"/>
    <property type="match status" value="1"/>
</dbReference>
<dbReference type="CDD" id="cd06267">
    <property type="entry name" value="PBP1_LacI_sugar_binding-like"/>
    <property type="match status" value="1"/>
</dbReference>
<keyword evidence="6" id="KW-1185">Reference proteome</keyword>
<dbReference type="Proteomes" id="UP000280444">
    <property type="component" value="Unassembled WGS sequence"/>
</dbReference>
<dbReference type="GO" id="GO:0000976">
    <property type="term" value="F:transcription cis-regulatory region binding"/>
    <property type="evidence" value="ECO:0007669"/>
    <property type="project" value="TreeGrafter"/>
</dbReference>
<reference evidence="5 6" key="1">
    <citation type="submission" date="2018-11" db="EMBL/GenBank/DDBJ databases">
        <title>Genomes From Bacteria Associated with the Canine Oral Cavity: a Test Case for Automated Genome-Based Taxonomic Assignment.</title>
        <authorList>
            <person name="Coil D.A."/>
            <person name="Jospin G."/>
            <person name="Darling A.E."/>
            <person name="Wallis C."/>
            <person name="Davis I.J."/>
            <person name="Harris S."/>
            <person name="Eisen J.A."/>
            <person name="Holcombe L.J."/>
            <person name="O'Flynn C."/>
        </authorList>
    </citation>
    <scope>NUCLEOTIDE SEQUENCE [LARGE SCALE GENOMIC DNA]</scope>
    <source>
        <strain evidence="5 6">OH770</strain>
    </source>
</reference>
<keyword evidence="1" id="KW-0805">Transcription regulation</keyword>
<dbReference type="InterPro" id="IPR046335">
    <property type="entry name" value="LacI/GalR-like_sensor"/>
</dbReference>
<dbReference type="AlphaFoldDB" id="A0A3P1SJ88"/>
<gene>
    <name evidence="5" type="ORF">EII11_01695</name>
</gene>
<dbReference type="Gene3D" id="3.40.50.2300">
    <property type="match status" value="2"/>
</dbReference>
<sequence length="336" mass="36563">MKRPTIRDIARAAGVSPTAVSFALNGKNGISEATRERILNAANAMGWAPNPVARALSISRSHAVGLVIPRPKSAHSSERFFFHFMLGLQSTLAGADLGLMTHMSTSEDDELEAYRKWWAQRRVDGVFVLDPRQDDPRDSLLHDIGMPAVFVGDVQAHSGAVLAQDAGMMRVIAEHLRERGKTSWAYICGRTSKTHIRLRVEALTAYAQAHGVHLQVVAETEFTEHSGYIETNRLLASQVVPQALIFENEILALGGIQALADNDMKPGRDVFVVSCEDSAICRIVTPAISAIDRDPSTLGQHAAQVMIDMLEGATPYTLQEGVPHLIVRASSAGNRD</sequence>